<keyword evidence="1" id="KW-0812">Transmembrane</keyword>
<dbReference type="RefSeq" id="WP_346196323.1">
    <property type="nucleotide sequence ID" value="NZ_JBDJHV010000068.1"/>
</dbReference>
<feature type="transmembrane region" description="Helical" evidence="1">
    <location>
        <begin position="364"/>
        <end position="383"/>
    </location>
</feature>
<keyword evidence="3" id="KW-1185">Reference proteome</keyword>
<evidence type="ECO:0000313" key="2">
    <source>
        <dbReference type="EMBL" id="MEO3953030.1"/>
    </source>
</evidence>
<feature type="transmembrane region" description="Helical" evidence="1">
    <location>
        <begin position="390"/>
        <end position="408"/>
    </location>
</feature>
<keyword evidence="1" id="KW-0472">Membrane</keyword>
<accession>A0ABV0GZ87</accession>
<comment type="caution">
    <text evidence="2">The sequence shown here is derived from an EMBL/GenBank/DDBJ whole genome shotgun (WGS) entry which is preliminary data.</text>
</comment>
<dbReference type="Proteomes" id="UP001438292">
    <property type="component" value="Unassembled WGS sequence"/>
</dbReference>
<reference evidence="2 3" key="1">
    <citation type="submission" date="2024-05" db="EMBL/GenBank/DDBJ databases">
        <authorList>
            <person name="De Oliveira J.P."/>
            <person name="Noriler S.A."/>
            <person name="De Oliveira A.G."/>
            <person name="Sipoli D.S."/>
        </authorList>
    </citation>
    <scope>NUCLEOTIDE SEQUENCE [LARGE SCALE GENOMIC DNA]</scope>
    <source>
        <strain evidence="2 3">LABIM186</strain>
    </source>
</reference>
<dbReference type="EMBL" id="JBDQQU010000001">
    <property type="protein sequence ID" value="MEO3953030.1"/>
    <property type="molecule type" value="Genomic_DNA"/>
</dbReference>
<sequence length="467" mass="51366">MQGKMLPENIVYIDLPGENAKGVMTGCANRIILKKHRDVVVEINIKKGDTYLARSTQSDFYCDRDKQLIQYKKKQHVIFKDGEKLHLWISRDFKGCLVVESLSGGVIGQFKVNAIDVNNYGNAPRDKPAPFMISLSGSPKKEAGSTVPPHGTPMLKLNSLNPYNSNPVKVHAADTKPVVDSHQVVQVVDLNFKTAPPELWEHFKKGGDGTGLYNYDPSKVATRNWLYGQLAGTTAYVADNWEWLRHAVDTKTSKGTQLVKAHFHYVRGKLRIYFSGYSKSNPVFGPGGFGIKNENVLKIFYGAGDVKSTFSSAWKAARSTVKGNALITFIFSSATAVAEWQTDAKKDGYDLFANIFVSLLKAILVAYITSFVVAIIGALWCIIAGSSMTILAIGAITIVLTLVFSYMADASDKIAGKALVNDGNSDGIAAYLAPLLREAEKKISSNWNYLKNKFGSEYEKFSLEGVF</sequence>
<gene>
    <name evidence="2" type="ORF">ABH309_01065</name>
</gene>
<evidence type="ECO:0000256" key="1">
    <source>
        <dbReference type="SAM" id="Phobius"/>
    </source>
</evidence>
<organism evidence="2 3">
    <name type="scientific">Chromobacterium piscinae</name>
    <dbReference type="NCBI Taxonomy" id="686831"/>
    <lineage>
        <taxon>Bacteria</taxon>
        <taxon>Pseudomonadati</taxon>
        <taxon>Pseudomonadota</taxon>
        <taxon>Betaproteobacteria</taxon>
        <taxon>Neisseriales</taxon>
        <taxon>Chromobacteriaceae</taxon>
        <taxon>Chromobacterium</taxon>
    </lineage>
</organism>
<protein>
    <submittedName>
        <fullName evidence="2">Uncharacterized protein</fullName>
    </submittedName>
</protein>
<evidence type="ECO:0000313" key="3">
    <source>
        <dbReference type="Proteomes" id="UP001438292"/>
    </source>
</evidence>
<name>A0ABV0GZ87_9NEIS</name>
<keyword evidence="1" id="KW-1133">Transmembrane helix</keyword>
<proteinExistence type="predicted"/>